<feature type="transmembrane region" description="Helical" evidence="1">
    <location>
        <begin position="286"/>
        <end position="303"/>
    </location>
</feature>
<keyword evidence="1" id="KW-0812">Transmembrane</keyword>
<feature type="transmembrane region" description="Helical" evidence="1">
    <location>
        <begin position="156"/>
        <end position="181"/>
    </location>
</feature>
<evidence type="ECO:0000313" key="3">
    <source>
        <dbReference type="Proteomes" id="UP000242875"/>
    </source>
</evidence>
<feature type="transmembrane region" description="Helical" evidence="1">
    <location>
        <begin position="123"/>
        <end position="144"/>
    </location>
</feature>
<dbReference type="PANTHER" id="PTHR36840">
    <property type="entry name" value="BLL5714 PROTEIN"/>
    <property type="match status" value="1"/>
</dbReference>
<sequence length="486" mass="54401">MRRSGNGHGIALERVRSGQLVTEERFSYYALPGIDESRLFKRPIALQFHYDGHLYRVDGERSGGIFELFLDLLYVGIVANFARNVTEFPDGIHILKYIIIFLHAYQIWHDLRELFNQYYTDDLGQRALVLAVMAAMVAFANNAVYIGEEMDGEPALITALVAYIIAHCLCVAVFLIYSVFVPEHAIQIRAVAFTHIFTVGIRVAIPFVSWGGRIAICWVAIACERLSWLYFYSPWFKRHAKLTFSTAVNISHEVDRMTALFIIVLGAFLSAIVVGSPAGIGATSGLARAILILVCAFCLNWMYSRGDGAYHFTHAIRRRVWSAFLWFFIHEPLSASLILAGDISSSLTLHEDPKIEHKWIFAASLCIGLLCMWVLALLNECHDQLVWRKPVRMAVRPLVAVIIVFLPLADLNATNFLGVCAGLLVFTLVWETYGALDYETERQRSNSCPAPPPEERDASINGVREVVGEKDENVPPDAAPACVTMA</sequence>
<keyword evidence="3" id="KW-1185">Reference proteome</keyword>
<keyword evidence="1" id="KW-1133">Transmembrane helix</keyword>
<name>A0A261Y066_9FUNG</name>
<comment type="caution">
    <text evidence="2">The sequence shown here is derived from an EMBL/GenBank/DDBJ whole genome shotgun (WGS) entry which is preliminary data.</text>
</comment>
<feature type="transmembrane region" description="Helical" evidence="1">
    <location>
        <begin position="211"/>
        <end position="232"/>
    </location>
</feature>
<dbReference type="OrthoDB" id="191995at2759"/>
<evidence type="ECO:0008006" key="4">
    <source>
        <dbReference type="Google" id="ProtNLM"/>
    </source>
</evidence>
<protein>
    <recommendedName>
        <fullName evidence="4">Low temperature requirement protein A</fullName>
    </recommendedName>
</protein>
<organism evidence="2 3">
    <name type="scientific">Bifiguratus adelaidae</name>
    <dbReference type="NCBI Taxonomy" id="1938954"/>
    <lineage>
        <taxon>Eukaryota</taxon>
        <taxon>Fungi</taxon>
        <taxon>Fungi incertae sedis</taxon>
        <taxon>Mucoromycota</taxon>
        <taxon>Mucoromycotina</taxon>
        <taxon>Endogonomycetes</taxon>
        <taxon>Endogonales</taxon>
        <taxon>Endogonales incertae sedis</taxon>
        <taxon>Bifiguratus</taxon>
    </lineage>
</organism>
<evidence type="ECO:0000256" key="1">
    <source>
        <dbReference type="SAM" id="Phobius"/>
    </source>
</evidence>
<dbReference type="Pfam" id="PF06772">
    <property type="entry name" value="LtrA"/>
    <property type="match status" value="1"/>
</dbReference>
<dbReference type="Proteomes" id="UP000242875">
    <property type="component" value="Unassembled WGS sequence"/>
</dbReference>
<reference evidence="2 3" key="1">
    <citation type="journal article" date="2017" name="Mycologia">
        <title>Bifiguratus adelaidae, gen. et sp. nov., a new member of Mucoromycotina in endophytic and soil-dwelling habitats.</title>
        <authorList>
            <person name="Torres-Cruz T.J."/>
            <person name="Billingsley Tobias T.L."/>
            <person name="Almatruk M."/>
            <person name="Hesse C."/>
            <person name="Kuske C.R."/>
            <person name="Desiro A."/>
            <person name="Benucci G.M."/>
            <person name="Bonito G."/>
            <person name="Stajich J.E."/>
            <person name="Dunlap C."/>
            <person name="Arnold A.E."/>
            <person name="Porras-Alfaro A."/>
        </authorList>
    </citation>
    <scope>NUCLEOTIDE SEQUENCE [LARGE SCALE GENOMIC DNA]</scope>
    <source>
        <strain evidence="2 3">AZ0501</strain>
    </source>
</reference>
<keyword evidence="1" id="KW-0472">Membrane</keyword>
<proteinExistence type="predicted"/>
<accession>A0A261Y066</accession>
<feature type="transmembrane region" description="Helical" evidence="1">
    <location>
        <begin position="324"/>
        <end position="347"/>
    </location>
</feature>
<gene>
    <name evidence="2" type="ORF">BZG36_03635</name>
</gene>
<dbReference type="EMBL" id="MVBO01000058">
    <property type="protein sequence ID" value="OZJ03996.1"/>
    <property type="molecule type" value="Genomic_DNA"/>
</dbReference>
<feature type="transmembrane region" description="Helical" evidence="1">
    <location>
        <begin position="188"/>
        <end position="205"/>
    </location>
</feature>
<feature type="transmembrane region" description="Helical" evidence="1">
    <location>
        <begin position="259"/>
        <end position="280"/>
    </location>
</feature>
<dbReference type="InterPro" id="IPR010640">
    <property type="entry name" value="Low_temperature_requirement_A"/>
</dbReference>
<feature type="transmembrane region" description="Helical" evidence="1">
    <location>
        <begin position="390"/>
        <end position="409"/>
    </location>
</feature>
<dbReference type="PANTHER" id="PTHR36840:SF1">
    <property type="entry name" value="BLL5714 PROTEIN"/>
    <property type="match status" value="1"/>
</dbReference>
<evidence type="ECO:0000313" key="2">
    <source>
        <dbReference type="EMBL" id="OZJ03996.1"/>
    </source>
</evidence>
<dbReference type="AlphaFoldDB" id="A0A261Y066"/>
<feature type="transmembrane region" description="Helical" evidence="1">
    <location>
        <begin position="359"/>
        <end position="378"/>
    </location>
</feature>